<evidence type="ECO:0000313" key="2">
    <source>
        <dbReference type="Proteomes" id="UP000264310"/>
    </source>
</evidence>
<name>A0A371X5K1_9HYPH</name>
<evidence type="ECO:0008006" key="3">
    <source>
        <dbReference type="Google" id="ProtNLM"/>
    </source>
</evidence>
<reference evidence="1 2" key="1">
    <citation type="submission" date="2018-08" db="EMBL/GenBank/DDBJ databases">
        <title>Fulvimarina sp. 85, whole genome shotgun sequence.</title>
        <authorList>
            <person name="Tuo L."/>
        </authorList>
    </citation>
    <scope>NUCLEOTIDE SEQUENCE [LARGE SCALE GENOMIC DNA]</scope>
    <source>
        <strain evidence="1 2">85</strain>
    </source>
</reference>
<dbReference type="AlphaFoldDB" id="A0A371X5K1"/>
<sequence>MHVPFPGSPENFRIILAYRCLDRLEPERLAAYLGDRFAGLRVREVDRHVHSHPKRCQEGSPWIPPAGEVSARDASIADPSEDHRIALSCATLDGGVLDFVLQVPMELAAVYTRSLAVLSEGGLTAASSTGSEPSAARSGAMRRHMGWPWDGLPFGVAVIDERLWIEALNPAMDHVLSQASTFRPGGRALWLRADRDRDRVCEAVDDVLTDRAASRSVVLARAREPLVLRFMGCDSIRSGARSTRPRLVVIAEGVPSGRS</sequence>
<dbReference type="RefSeq" id="WP_116682917.1">
    <property type="nucleotide sequence ID" value="NZ_QURL01000003.1"/>
</dbReference>
<proteinExistence type="predicted"/>
<gene>
    <name evidence="1" type="ORF">DYI37_09405</name>
</gene>
<evidence type="ECO:0000313" key="1">
    <source>
        <dbReference type="EMBL" id="RFC64502.1"/>
    </source>
</evidence>
<dbReference type="Proteomes" id="UP000264310">
    <property type="component" value="Unassembled WGS sequence"/>
</dbReference>
<keyword evidence="2" id="KW-1185">Reference proteome</keyword>
<dbReference type="EMBL" id="QURL01000003">
    <property type="protein sequence ID" value="RFC64502.1"/>
    <property type="molecule type" value="Genomic_DNA"/>
</dbReference>
<comment type="caution">
    <text evidence="1">The sequence shown here is derived from an EMBL/GenBank/DDBJ whole genome shotgun (WGS) entry which is preliminary data.</text>
</comment>
<accession>A0A371X5K1</accession>
<organism evidence="1 2">
    <name type="scientific">Fulvimarina endophytica</name>
    <dbReference type="NCBI Taxonomy" id="2293836"/>
    <lineage>
        <taxon>Bacteria</taxon>
        <taxon>Pseudomonadati</taxon>
        <taxon>Pseudomonadota</taxon>
        <taxon>Alphaproteobacteria</taxon>
        <taxon>Hyphomicrobiales</taxon>
        <taxon>Aurantimonadaceae</taxon>
        <taxon>Fulvimarina</taxon>
    </lineage>
</organism>
<protein>
    <recommendedName>
        <fullName evidence="3">PAS domain-containing protein</fullName>
    </recommendedName>
</protein>